<keyword evidence="3" id="KW-0762">Sugar transport</keyword>
<dbReference type="GO" id="GO:0005524">
    <property type="term" value="F:ATP binding"/>
    <property type="evidence" value="ECO:0007669"/>
    <property type="project" value="UniProtKB-KW"/>
</dbReference>
<evidence type="ECO:0000259" key="8">
    <source>
        <dbReference type="PROSITE" id="PS50893"/>
    </source>
</evidence>
<dbReference type="PANTHER" id="PTHR43790:SF9">
    <property type="entry name" value="GALACTOFURANOSE TRANSPORTER ATP-BINDING PROTEIN YTFR"/>
    <property type="match status" value="1"/>
</dbReference>
<evidence type="ECO:0000256" key="6">
    <source>
        <dbReference type="ARBA" id="ARBA00022840"/>
    </source>
</evidence>
<sequence>MPRCARGFRRWPRSRPLSCRPSSKVARQRQLNSTHRSNSSPARASGSRATDRAPYRRQGGTAPVTATASGPGPDAGIALLALSGLDKRYGATHALKAVSLALAAGEAVGLAGHNGAGKSTLIKCVAGAVLPDAGAIAVSGTQTRFSSPADAYAAGIRVIHQDAPLVPHFDTVENAFLGRPYPRRHGMVDRRAMTERVAEIARAIAPDLPLATPVALLTPSQRQFVRLIRALADDGRILILDEPTAALPAEDAARFFAVLGRVRDRGTAILLVSHRLDELSGFCDRTIVMADGGVVAECTGAGHTVAAIISAMGGGAPMAKVQRTLPDAPAILALEGARTRSLPVPIELEVRAGEIVVLYGLIGSGRSEVLDAIWGVERLTAGAMTLGGEPFAPRNPGEALDAGISYVPADRHRTGLFADESLVFNTTLPLLSRFRRWPRLPVPSRSAETRAFAEAARAVGLKFGHAGQKVRTLSGGNQQKLLFSRWASRHSRLILLDEPTEGVDVMAKAQLRDIVRAMAGDGNGVLVSTSDREEALELGDRVIVFSAGAIAAEFSRQTADAAALSTAAQSKPQFDPEPA</sequence>
<dbReference type="EMBL" id="RZNJ01000004">
    <property type="protein sequence ID" value="RUT30096.1"/>
    <property type="molecule type" value="Genomic_DNA"/>
</dbReference>
<comment type="caution">
    <text evidence="9">The sequence shown here is derived from an EMBL/GenBank/DDBJ whole genome shotgun (WGS) entry which is preliminary data.</text>
</comment>
<comment type="similarity">
    <text evidence="1">Belongs to the ABC transporter superfamily.</text>
</comment>
<dbReference type="PROSITE" id="PS50893">
    <property type="entry name" value="ABC_TRANSPORTER_2"/>
    <property type="match status" value="2"/>
</dbReference>
<evidence type="ECO:0000313" key="10">
    <source>
        <dbReference type="Proteomes" id="UP000281547"/>
    </source>
</evidence>
<keyword evidence="2" id="KW-0813">Transport</keyword>
<evidence type="ECO:0000313" key="9">
    <source>
        <dbReference type="EMBL" id="RUT30096.1"/>
    </source>
</evidence>
<evidence type="ECO:0000256" key="2">
    <source>
        <dbReference type="ARBA" id="ARBA00022448"/>
    </source>
</evidence>
<dbReference type="PANTHER" id="PTHR43790">
    <property type="entry name" value="CARBOHYDRATE TRANSPORT ATP-BINDING PROTEIN MG119-RELATED"/>
    <property type="match status" value="1"/>
</dbReference>
<gene>
    <name evidence="9" type="ORF">EMQ25_12260</name>
</gene>
<dbReference type="SUPFAM" id="SSF52540">
    <property type="entry name" value="P-loop containing nucleoside triphosphate hydrolases"/>
    <property type="match status" value="2"/>
</dbReference>
<dbReference type="InterPro" id="IPR017871">
    <property type="entry name" value="ABC_transporter-like_CS"/>
</dbReference>
<evidence type="ECO:0000256" key="7">
    <source>
        <dbReference type="SAM" id="MobiDB-lite"/>
    </source>
</evidence>
<accession>A0A433X7P6</accession>
<keyword evidence="10" id="KW-1185">Reference proteome</keyword>
<dbReference type="AlphaFoldDB" id="A0A433X7P6"/>
<dbReference type="GO" id="GO:0016887">
    <property type="term" value="F:ATP hydrolysis activity"/>
    <property type="evidence" value="ECO:0007669"/>
    <property type="project" value="InterPro"/>
</dbReference>
<feature type="compositionally biased region" description="Basic residues" evidence="7">
    <location>
        <begin position="1"/>
        <end position="13"/>
    </location>
</feature>
<name>A0A433X7P6_9HYPH</name>
<evidence type="ECO:0000256" key="5">
    <source>
        <dbReference type="ARBA" id="ARBA00022741"/>
    </source>
</evidence>
<evidence type="ECO:0000256" key="4">
    <source>
        <dbReference type="ARBA" id="ARBA00022737"/>
    </source>
</evidence>
<dbReference type="Gene3D" id="3.40.50.300">
    <property type="entry name" value="P-loop containing nucleotide triphosphate hydrolases"/>
    <property type="match status" value="2"/>
</dbReference>
<dbReference type="PROSITE" id="PS00211">
    <property type="entry name" value="ABC_TRANSPORTER_1"/>
    <property type="match status" value="1"/>
</dbReference>
<dbReference type="CDD" id="cd03216">
    <property type="entry name" value="ABC_Carb_Monos_I"/>
    <property type="match status" value="1"/>
</dbReference>
<feature type="compositionally biased region" description="Polar residues" evidence="7">
    <location>
        <begin position="29"/>
        <end position="42"/>
    </location>
</feature>
<keyword evidence="5" id="KW-0547">Nucleotide-binding</keyword>
<evidence type="ECO:0000256" key="1">
    <source>
        <dbReference type="ARBA" id="ARBA00005417"/>
    </source>
</evidence>
<protein>
    <submittedName>
        <fullName evidence="9">Sugar ABC transporter ATP-binding protein</fullName>
    </submittedName>
</protein>
<reference evidence="9 10" key="1">
    <citation type="journal article" date="2016" name="Int. J. Syst. Evol. Microbiol.">
        <title>Arsenicitalea aurantiaca gen. nov., sp. nov., a new member of the family Hyphomicrobiaceae, isolated from high-arsenic sediment.</title>
        <authorList>
            <person name="Mu Y."/>
            <person name="Zhou L."/>
            <person name="Zeng X.C."/>
            <person name="Liu L."/>
            <person name="Pan Y."/>
            <person name="Chen X."/>
            <person name="Wang J."/>
            <person name="Li S."/>
            <person name="Li W.J."/>
            <person name="Wang Y."/>
        </authorList>
    </citation>
    <scope>NUCLEOTIDE SEQUENCE [LARGE SCALE GENOMIC DNA]</scope>
    <source>
        <strain evidence="9 10">42-50</strain>
    </source>
</reference>
<organism evidence="9 10">
    <name type="scientific">Arsenicitalea aurantiaca</name>
    <dbReference type="NCBI Taxonomy" id="1783274"/>
    <lineage>
        <taxon>Bacteria</taxon>
        <taxon>Pseudomonadati</taxon>
        <taxon>Pseudomonadota</taxon>
        <taxon>Alphaproteobacteria</taxon>
        <taxon>Hyphomicrobiales</taxon>
        <taxon>Devosiaceae</taxon>
        <taxon>Arsenicitalea</taxon>
    </lineage>
</organism>
<evidence type="ECO:0000256" key="3">
    <source>
        <dbReference type="ARBA" id="ARBA00022597"/>
    </source>
</evidence>
<dbReference type="InterPro" id="IPR027417">
    <property type="entry name" value="P-loop_NTPase"/>
</dbReference>
<keyword evidence="6 9" id="KW-0067">ATP-binding</keyword>
<dbReference type="InterPro" id="IPR050107">
    <property type="entry name" value="ABC_carbohydrate_import_ATPase"/>
</dbReference>
<dbReference type="Proteomes" id="UP000281547">
    <property type="component" value="Unassembled WGS sequence"/>
</dbReference>
<feature type="domain" description="ABC transporter" evidence="8">
    <location>
        <begin position="316"/>
        <end position="572"/>
    </location>
</feature>
<dbReference type="InterPro" id="IPR003593">
    <property type="entry name" value="AAA+_ATPase"/>
</dbReference>
<keyword evidence="4" id="KW-0677">Repeat</keyword>
<dbReference type="InterPro" id="IPR003439">
    <property type="entry name" value="ABC_transporter-like_ATP-bd"/>
</dbReference>
<feature type="compositionally biased region" description="Low complexity" evidence="7">
    <location>
        <begin position="14"/>
        <end position="23"/>
    </location>
</feature>
<feature type="domain" description="ABC transporter" evidence="8">
    <location>
        <begin position="80"/>
        <end position="316"/>
    </location>
</feature>
<feature type="region of interest" description="Disordered" evidence="7">
    <location>
        <begin position="1"/>
        <end position="69"/>
    </location>
</feature>
<dbReference type="Pfam" id="PF00005">
    <property type="entry name" value="ABC_tran"/>
    <property type="match status" value="2"/>
</dbReference>
<dbReference type="CDD" id="cd03215">
    <property type="entry name" value="ABC_Carb_Monos_II"/>
    <property type="match status" value="1"/>
</dbReference>
<dbReference type="SMART" id="SM00382">
    <property type="entry name" value="AAA"/>
    <property type="match status" value="2"/>
</dbReference>
<proteinExistence type="inferred from homology"/>